<evidence type="ECO:0000313" key="1">
    <source>
        <dbReference type="EMBL" id="KAJ1209006.1"/>
    </source>
</evidence>
<evidence type="ECO:0000313" key="2">
    <source>
        <dbReference type="Proteomes" id="UP001066276"/>
    </source>
</evidence>
<dbReference type="Proteomes" id="UP001066276">
    <property type="component" value="Chromosome 1_2"/>
</dbReference>
<reference evidence="1" key="1">
    <citation type="journal article" date="2022" name="bioRxiv">
        <title>Sequencing and chromosome-scale assembly of the giantPleurodeles waltlgenome.</title>
        <authorList>
            <person name="Brown T."/>
            <person name="Elewa A."/>
            <person name="Iarovenko S."/>
            <person name="Subramanian E."/>
            <person name="Araus A.J."/>
            <person name="Petzold A."/>
            <person name="Susuki M."/>
            <person name="Suzuki K.-i.T."/>
            <person name="Hayashi T."/>
            <person name="Toyoda A."/>
            <person name="Oliveira C."/>
            <person name="Osipova E."/>
            <person name="Leigh N.D."/>
            <person name="Simon A."/>
            <person name="Yun M.H."/>
        </authorList>
    </citation>
    <scope>NUCLEOTIDE SEQUENCE</scope>
    <source>
        <strain evidence="1">20211129_DDA</strain>
        <tissue evidence="1">Liver</tissue>
    </source>
</reference>
<protein>
    <submittedName>
        <fullName evidence="1">Uncharacterized protein</fullName>
    </submittedName>
</protein>
<accession>A0AAV7W880</accession>
<dbReference type="EMBL" id="JANPWB010000002">
    <property type="protein sequence ID" value="KAJ1209006.1"/>
    <property type="molecule type" value="Genomic_DNA"/>
</dbReference>
<proteinExistence type="predicted"/>
<keyword evidence="2" id="KW-1185">Reference proteome</keyword>
<sequence length="108" mass="12017">MAEVSISYSSPASCFSHPFITEHAFTDAQRGLKNMYALRFLAFTGTHRGEMLYEKLANQCMHTSSCACTTPTSVFRCLMAAARSAGVELCFKGHRSPPQPGVYRMTRR</sequence>
<name>A0AAV7W880_PLEWA</name>
<comment type="caution">
    <text evidence="1">The sequence shown here is derived from an EMBL/GenBank/DDBJ whole genome shotgun (WGS) entry which is preliminary data.</text>
</comment>
<dbReference type="AlphaFoldDB" id="A0AAV7W880"/>
<gene>
    <name evidence="1" type="ORF">NDU88_004385</name>
</gene>
<organism evidence="1 2">
    <name type="scientific">Pleurodeles waltl</name>
    <name type="common">Iberian ribbed newt</name>
    <dbReference type="NCBI Taxonomy" id="8319"/>
    <lineage>
        <taxon>Eukaryota</taxon>
        <taxon>Metazoa</taxon>
        <taxon>Chordata</taxon>
        <taxon>Craniata</taxon>
        <taxon>Vertebrata</taxon>
        <taxon>Euteleostomi</taxon>
        <taxon>Amphibia</taxon>
        <taxon>Batrachia</taxon>
        <taxon>Caudata</taxon>
        <taxon>Salamandroidea</taxon>
        <taxon>Salamandridae</taxon>
        <taxon>Pleurodelinae</taxon>
        <taxon>Pleurodeles</taxon>
    </lineage>
</organism>